<accession>A0A0N1F4M9</accession>
<gene>
    <name evidence="2" type="ORF">AE618_09880</name>
</gene>
<comment type="caution">
    <text evidence="2">The sequence shown here is derived from an EMBL/GenBank/DDBJ whole genome shotgun (WGS) entry which is preliminary data.</text>
</comment>
<keyword evidence="1" id="KW-0812">Transmembrane</keyword>
<dbReference type="AlphaFoldDB" id="A0A0N1F4M9"/>
<dbReference type="EMBL" id="LGSZ01000031">
    <property type="protein sequence ID" value="KPH81304.1"/>
    <property type="molecule type" value="Genomic_DNA"/>
</dbReference>
<dbReference type="PATRIC" id="fig|1526658.3.peg.5469"/>
<evidence type="ECO:0000313" key="3">
    <source>
        <dbReference type="Proteomes" id="UP000037822"/>
    </source>
</evidence>
<feature type="transmembrane region" description="Helical" evidence="1">
    <location>
        <begin position="27"/>
        <end position="54"/>
    </location>
</feature>
<evidence type="ECO:0000313" key="2">
    <source>
        <dbReference type="EMBL" id="KPH81304.1"/>
    </source>
</evidence>
<keyword evidence="1" id="KW-0472">Membrane</keyword>
<dbReference type="Proteomes" id="UP000037822">
    <property type="component" value="Unassembled WGS sequence"/>
</dbReference>
<sequence>MISLIARLLLIVPSLIAGWFVAKDDPAYWVVAFVIALVFIVLTIVFELYVAALLRRGPKP</sequence>
<keyword evidence="3" id="KW-1185">Reference proteome</keyword>
<proteinExistence type="predicted"/>
<protein>
    <submittedName>
        <fullName evidence="2">Uncharacterized protein</fullName>
    </submittedName>
</protein>
<dbReference type="RefSeq" id="WP_054208865.1">
    <property type="nucleotide sequence ID" value="NZ_LGSZ01000031.1"/>
</dbReference>
<name>A0A0N1F4M9_9HYPH</name>
<organism evidence="2 3">
    <name type="scientific">Bosea vaviloviae</name>
    <dbReference type="NCBI Taxonomy" id="1526658"/>
    <lineage>
        <taxon>Bacteria</taxon>
        <taxon>Pseudomonadati</taxon>
        <taxon>Pseudomonadota</taxon>
        <taxon>Alphaproteobacteria</taxon>
        <taxon>Hyphomicrobiales</taxon>
        <taxon>Boseaceae</taxon>
        <taxon>Bosea</taxon>
    </lineage>
</organism>
<keyword evidence="1" id="KW-1133">Transmembrane helix</keyword>
<reference evidence="2 3" key="1">
    <citation type="submission" date="2015-07" db="EMBL/GenBank/DDBJ databases">
        <title>Whole genome sequencing of Bosea vaviloviae isolated from cave pool.</title>
        <authorList>
            <person name="Tan N.E.H."/>
            <person name="Lee Y.P."/>
            <person name="Gan H.M."/>
            <person name="Barton H."/>
            <person name="Savka M.A."/>
        </authorList>
    </citation>
    <scope>NUCLEOTIDE SEQUENCE [LARGE SCALE GENOMIC DNA]</scope>
    <source>
        <strain evidence="2 3">SD260</strain>
    </source>
</reference>
<evidence type="ECO:0000256" key="1">
    <source>
        <dbReference type="SAM" id="Phobius"/>
    </source>
</evidence>